<sequence>MKLISFMVHRMWSLTPGLLDFVGLILFN</sequence>
<organism evidence="1">
    <name type="scientific">Anguilla anguilla</name>
    <name type="common">European freshwater eel</name>
    <name type="synonym">Muraena anguilla</name>
    <dbReference type="NCBI Taxonomy" id="7936"/>
    <lineage>
        <taxon>Eukaryota</taxon>
        <taxon>Metazoa</taxon>
        <taxon>Chordata</taxon>
        <taxon>Craniata</taxon>
        <taxon>Vertebrata</taxon>
        <taxon>Euteleostomi</taxon>
        <taxon>Actinopterygii</taxon>
        <taxon>Neopterygii</taxon>
        <taxon>Teleostei</taxon>
        <taxon>Anguilliformes</taxon>
        <taxon>Anguillidae</taxon>
        <taxon>Anguilla</taxon>
    </lineage>
</organism>
<dbReference type="AlphaFoldDB" id="A0A0E9R1N4"/>
<name>A0A0E9R1N4_ANGAN</name>
<accession>A0A0E9R1N4</accession>
<dbReference type="EMBL" id="GBXM01086202">
    <property type="protein sequence ID" value="JAH22375.1"/>
    <property type="molecule type" value="Transcribed_RNA"/>
</dbReference>
<proteinExistence type="predicted"/>
<protein>
    <submittedName>
        <fullName evidence="1">Uncharacterized protein</fullName>
    </submittedName>
</protein>
<reference evidence="1" key="2">
    <citation type="journal article" date="2015" name="Fish Shellfish Immunol.">
        <title>Early steps in the European eel (Anguilla anguilla)-Vibrio vulnificus interaction in the gills: Role of the RtxA13 toxin.</title>
        <authorList>
            <person name="Callol A."/>
            <person name="Pajuelo D."/>
            <person name="Ebbesson L."/>
            <person name="Teles M."/>
            <person name="MacKenzie S."/>
            <person name="Amaro C."/>
        </authorList>
    </citation>
    <scope>NUCLEOTIDE SEQUENCE</scope>
</reference>
<evidence type="ECO:0000313" key="1">
    <source>
        <dbReference type="EMBL" id="JAH22375.1"/>
    </source>
</evidence>
<reference evidence="1" key="1">
    <citation type="submission" date="2014-11" db="EMBL/GenBank/DDBJ databases">
        <authorList>
            <person name="Amaro Gonzalez C."/>
        </authorList>
    </citation>
    <scope>NUCLEOTIDE SEQUENCE</scope>
</reference>
<dbReference type="EMBL" id="GBXM01105237">
    <property type="protein sequence ID" value="JAH03340.1"/>
    <property type="molecule type" value="Transcribed_RNA"/>
</dbReference>